<keyword evidence="3" id="KW-1185">Reference proteome</keyword>
<dbReference type="RefSeq" id="WP_012013884.1">
    <property type="nucleotide sequence ID" value="NC_009380.1"/>
</dbReference>
<dbReference type="STRING" id="369723.Strop_2659"/>
<evidence type="ECO:0000313" key="3">
    <source>
        <dbReference type="Proteomes" id="UP000000235"/>
    </source>
</evidence>
<dbReference type="AlphaFoldDB" id="A4X8A3"/>
<keyword evidence="1" id="KW-0812">Transmembrane</keyword>
<organism evidence="2 3">
    <name type="scientific">Salinispora tropica (strain ATCC BAA-916 / DSM 44818 / JCM 13857 / NBRC 105044 / CNB-440)</name>
    <dbReference type="NCBI Taxonomy" id="369723"/>
    <lineage>
        <taxon>Bacteria</taxon>
        <taxon>Bacillati</taxon>
        <taxon>Actinomycetota</taxon>
        <taxon>Actinomycetes</taxon>
        <taxon>Micromonosporales</taxon>
        <taxon>Micromonosporaceae</taxon>
        <taxon>Salinispora</taxon>
    </lineage>
</organism>
<keyword evidence="1" id="KW-1133">Transmembrane helix</keyword>
<dbReference type="KEGG" id="stp:Strop_2659"/>
<dbReference type="Pfam" id="PF11271">
    <property type="entry name" value="PorA"/>
    <property type="match status" value="1"/>
</dbReference>
<proteinExistence type="predicted"/>
<evidence type="ECO:0000313" key="2">
    <source>
        <dbReference type="EMBL" id="ABP55103.1"/>
    </source>
</evidence>
<keyword evidence="1" id="KW-0472">Membrane</keyword>
<dbReference type="HOGENOM" id="CLU_045231_0_0_11"/>
<dbReference type="Proteomes" id="UP000000235">
    <property type="component" value="Chromosome"/>
</dbReference>
<protein>
    <recommendedName>
        <fullName evidence="4">DUF3068 domain-containing protein</fullName>
    </recommendedName>
</protein>
<sequence>MRQKIGAALFGLGLLCVAVAVGLVWLIVPALKQVPYDVTPPDIVVVAPSATFVSARTLPDGDPAVTVETGTLRSATGIKPDNEAAAELAGSLAGETLIWNVYQATDWVDRDLPVNRAESRIALDRVSGAAVEWDGQCYHDMEAVESGTTGCEAGSIAYAGQLYLFPFDTKRQTYQYFDGILRQSLPMLYQGEEEIAGLETYRFEQTVPQRELDMDEETLTQLLGFLAPEATTATMTYRASRTLWVEPMTGGILGYREQQRQELVPDVGPPVVIFDATFQYDDATADAVVEQASDGRAQLLLLGRYLPTGMLVVGVLVAVAGLMLVFVRRAVAPRSAEDATGTAS</sequence>
<gene>
    <name evidence="2" type="ordered locus">Strop_2659</name>
</gene>
<evidence type="ECO:0008006" key="4">
    <source>
        <dbReference type="Google" id="ProtNLM"/>
    </source>
</evidence>
<feature type="transmembrane region" description="Helical" evidence="1">
    <location>
        <begin position="305"/>
        <end position="327"/>
    </location>
</feature>
<feature type="transmembrane region" description="Helical" evidence="1">
    <location>
        <begin position="7"/>
        <end position="28"/>
    </location>
</feature>
<accession>A4X8A3</accession>
<dbReference type="eggNOG" id="ENOG5031U1J">
    <property type="taxonomic scope" value="Bacteria"/>
</dbReference>
<dbReference type="EMBL" id="CP000667">
    <property type="protein sequence ID" value="ABP55103.1"/>
    <property type="molecule type" value="Genomic_DNA"/>
</dbReference>
<name>A4X8A3_SALTO</name>
<evidence type="ECO:0000256" key="1">
    <source>
        <dbReference type="SAM" id="Phobius"/>
    </source>
</evidence>
<dbReference type="InterPro" id="IPR021424">
    <property type="entry name" value="PorA"/>
</dbReference>
<reference evidence="3" key="1">
    <citation type="journal article" date="2007" name="Proc. Natl. Acad. Sci. U.S.A.">
        <title>Genome sequencing reveals complex secondary metabolome in the marine actinomycete Salinispora tropica.</title>
        <authorList>
            <person name="Udwary D.W."/>
            <person name="Zeigler L."/>
            <person name="Asolkar R.N."/>
            <person name="Singan V."/>
            <person name="Lapidus A."/>
            <person name="Fenical W."/>
            <person name="Jensen P.R."/>
            <person name="Moore B.S."/>
        </authorList>
    </citation>
    <scope>NUCLEOTIDE SEQUENCE [LARGE SCALE GENOMIC DNA]</scope>
    <source>
        <strain evidence="3">ATCC BAA-916 / DSM 44818 / CNB-440</strain>
    </source>
</reference>